<keyword evidence="8" id="KW-0653">Protein transport</keyword>
<feature type="region of interest" description="Disordered" evidence="11">
    <location>
        <begin position="349"/>
        <end position="476"/>
    </location>
</feature>
<accession>A0A7L3P031</accession>
<keyword evidence="10" id="KW-0472">Membrane</keyword>
<dbReference type="Pfam" id="PF00790">
    <property type="entry name" value="VHS"/>
    <property type="match status" value="1"/>
</dbReference>
<evidence type="ECO:0000256" key="8">
    <source>
        <dbReference type="ARBA" id="ARBA00022927"/>
    </source>
</evidence>
<dbReference type="GO" id="GO:0043130">
    <property type="term" value="F:ubiquitin binding"/>
    <property type="evidence" value="ECO:0007669"/>
    <property type="project" value="InterPro"/>
</dbReference>
<evidence type="ECO:0000256" key="11">
    <source>
        <dbReference type="SAM" id="MobiDB-lite"/>
    </source>
</evidence>
<dbReference type="EMBL" id="VZUH01000366">
    <property type="protein sequence ID" value="NXU82428.1"/>
    <property type="molecule type" value="Genomic_DNA"/>
</dbReference>
<dbReference type="GO" id="GO:1990778">
    <property type="term" value="P:protein localization to cell periphery"/>
    <property type="evidence" value="ECO:0007669"/>
    <property type="project" value="UniProtKB-ARBA"/>
</dbReference>
<evidence type="ECO:0000256" key="9">
    <source>
        <dbReference type="ARBA" id="ARBA00023034"/>
    </source>
</evidence>
<reference evidence="15 16" key="1">
    <citation type="submission" date="2019-09" db="EMBL/GenBank/DDBJ databases">
        <title>Bird 10,000 Genomes (B10K) Project - Family phase.</title>
        <authorList>
            <person name="Zhang G."/>
        </authorList>
    </citation>
    <scope>NUCLEOTIDE SEQUENCE [LARGE SCALE GENOMIC DNA]</scope>
    <source>
        <strain evidence="15">OUT-0059</strain>
        <tissue evidence="15">Muscle</tissue>
    </source>
</reference>
<dbReference type="PROSITE" id="PS50179">
    <property type="entry name" value="VHS"/>
    <property type="match status" value="1"/>
</dbReference>
<dbReference type="CDD" id="cd17009">
    <property type="entry name" value="VHS_GGA1"/>
    <property type="match status" value="1"/>
</dbReference>
<dbReference type="PANTHER" id="PTHR45905">
    <property type="entry name" value="GOLGI-LOCALIZED, GAMMA-ADAPTIN EAR CONTAINING, ARF BINDING PROTEIN"/>
    <property type="match status" value="1"/>
</dbReference>
<keyword evidence="6" id="KW-0967">Endosome</keyword>
<dbReference type="FunFam" id="1.20.58.160:FF:000002">
    <property type="entry name" value="Golgi-associated, gamma adaptin ear containing, ARF binding protein 2"/>
    <property type="match status" value="1"/>
</dbReference>
<dbReference type="PROSITE" id="PS50180">
    <property type="entry name" value="GAE"/>
    <property type="match status" value="1"/>
</dbReference>
<dbReference type="Gene3D" id="1.20.5.170">
    <property type="match status" value="1"/>
</dbReference>
<dbReference type="FunFam" id="1.20.5.170:FF:000023">
    <property type="entry name" value="ADP-ribosylation factor-binding protein GGA3 isoform X1"/>
    <property type="match status" value="1"/>
</dbReference>
<dbReference type="SUPFAM" id="SSF89009">
    <property type="entry name" value="GAT-like domain"/>
    <property type="match status" value="1"/>
</dbReference>
<keyword evidence="7" id="KW-0832">Ubl conjugation</keyword>
<dbReference type="SMART" id="SM00288">
    <property type="entry name" value="VHS"/>
    <property type="match status" value="1"/>
</dbReference>
<organism evidence="15 16">
    <name type="scientific">Xiphorhynchus elegans</name>
    <name type="common">elegant woodcreeper</name>
    <dbReference type="NCBI Taxonomy" id="269412"/>
    <lineage>
        <taxon>Eukaryota</taxon>
        <taxon>Metazoa</taxon>
        <taxon>Chordata</taxon>
        <taxon>Craniata</taxon>
        <taxon>Vertebrata</taxon>
        <taxon>Euteleostomi</taxon>
        <taxon>Archelosauria</taxon>
        <taxon>Archosauria</taxon>
        <taxon>Dinosauria</taxon>
        <taxon>Saurischia</taxon>
        <taxon>Theropoda</taxon>
        <taxon>Coelurosauria</taxon>
        <taxon>Aves</taxon>
        <taxon>Neognathae</taxon>
        <taxon>Neoaves</taxon>
        <taxon>Telluraves</taxon>
        <taxon>Australaves</taxon>
        <taxon>Passeriformes</taxon>
        <taxon>Dendrocolaptidae</taxon>
        <taxon>Xiphorhynchus</taxon>
    </lineage>
</organism>
<dbReference type="SMART" id="SM00809">
    <property type="entry name" value="Alpha_adaptinC2"/>
    <property type="match status" value="1"/>
</dbReference>
<keyword evidence="16" id="KW-1185">Reference proteome</keyword>
<name>A0A7L3P031_9DEND</name>
<dbReference type="InterPro" id="IPR008153">
    <property type="entry name" value="GAE_dom"/>
</dbReference>
<feature type="domain" description="VHS" evidence="12">
    <location>
        <begin position="3"/>
        <end position="133"/>
    </location>
</feature>
<evidence type="ECO:0000256" key="6">
    <source>
        <dbReference type="ARBA" id="ARBA00022753"/>
    </source>
</evidence>
<evidence type="ECO:0000256" key="10">
    <source>
        <dbReference type="ARBA" id="ARBA00023136"/>
    </source>
</evidence>
<dbReference type="GO" id="GO:0031267">
    <property type="term" value="F:small GTPase binding"/>
    <property type="evidence" value="ECO:0007669"/>
    <property type="project" value="InterPro"/>
</dbReference>
<evidence type="ECO:0000259" key="12">
    <source>
        <dbReference type="PROSITE" id="PS50179"/>
    </source>
</evidence>
<dbReference type="Pfam" id="PF18308">
    <property type="entry name" value="GGA_N-GAT"/>
    <property type="match status" value="1"/>
</dbReference>
<feature type="compositionally biased region" description="Low complexity" evidence="11">
    <location>
        <begin position="391"/>
        <end position="429"/>
    </location>
</feature>
<dbReference type="GO" id="GO:0072657">
    <property type="term" value="P:protein localization to membrane"/>
    <property type="evidence" value="ECO:0007669"/>
    <property type="project" value="UniProtKB-ARBA"/>
</dbReference>
<feature type="domain" description="GAE" evidence="13">
    <location>
        <begin position="499"/>
        <end position="620"/>
    </location>
</feature>
<dbReference type="InterPro" id="IPR013041">
    <property type="entry name" value="Clathrin_app_Ig-like_sf"/>
</dbReference>
<keyword evidence="9" id="KW-0333">Golgi apparatus</keyword>
<evidence type="ECO:0000259" key="14">
    <source>
        <dbReference type="PROSITE" id="PS50909"/>
    </source>
</evidence>
<gene>
    <name evidence="15" type="primary">Gga1</name>
    <name evidence="15" type="ORF">XIPELE_R00053</name>
</gene>
<comment type="caution">
    <text evidence="15">The sequence shown here is derived from an EMBL/GenBank/DDBJ whole genome shotgun (WGS) entry which is preliminary data.</text>
</comment>
<dbReference type="InterPro" id="IPR041198">
    <property type="entry name" value="GGA_N-GAT"/>
</dbReference>
<evidence type="ECO:0000259" key="13">
    <source>
        <dbReference type="PROSITE" id="PS50180"/>
    </source>
</evidence>
<dbReference type="GO" id="GO:0034394">
    <property type="term" value="P:protein localization to cell surface"/>
    <property type="evidence" value="ECO:0007669"/>
    <property type="project" value="TreeGrafter"/>
</dbReference>
<dbReference type="InterPro" id="IPR038425">
    <property type="entry name" value="GAT_sf"/>
</dbReference>
<dbReference type="GO" id="GO:0005802">
    <property type="term" value="C:trans-Golgi network"/>
    <property type="evidence" value="ECO:0007669"/>
    <property type="project" value="InterPro"/>
</dbReference>
<dbReference type="Gene3D" id="1.25.40.90">
    <property type="match status" value="1"/>
</dbReference>
<dbReference type="InterPro" id="IPR008152">
    <property type="entry name" value="Clathrin_a/b/g-adaptin_app_Ig"/>
</dbReference>
<dbReference type="Pfam" id="PF03127">
    <property type="entry name" value="GAT"/>
    <property type="match status" value="1"/>
</dbReference>
<keyword evidence="4" id="KW-0813">Transport</keyword>
<evidence type="ECO:0000256" key="7">
    <source>
        <dbReference type="ARBA" id="ARBA00022843"/>
    </source>
</evidence>
<dbReference type="GO" id="GO:0035091">
    <property type="term" value="F:phosphatidylinositol binding"/>
    <property type="evidence" value="ECO:0007669"/>
    <property type="project" value="InterPro"/>
</dbReference>
<evidence type="ECO:0000256" key="5">
    <source>
        <dbReference type="ARBA" id="ARBA00022553"/>
    </source>
</evidence>
<feature type="non-terminal residue" evidence="15">
    <location>
        <position position="628"/>
    </location>
</feature>
<dbReference type="Gene3D" id="1.20.58.160">
    <property type="match status" value="1"/>
</dbReference>
<dbReference type="Gene3D" id="2.60.40.1230">
    <property type="match status" value="1"/>
</dbReference>
<comment type="subcellular location">
    <subcellularLocation>
        <location evidence="2">Early endosome membrane</location>
        <topology evidence="2">Peripheral membrane protein</topology>
    </subcellularLocation>
    <subcellularLocation>
        <location evidence="1">Golgi apparatus</location>
        <location evidence="1">trans-Golgi network membrane</location>
        <topology evidence="1">Peripheral membrane protein</topology>
    </subcellularLocation>
</comment>
<dbReference type="GO" id="GO:0031901">
    <property type="term" value="C:early endosome membrane"/>
    <property type="evidence" value="ECO:0007669"/>
    <property type="project" value="UniProtKB-SubCell"/>
</dbReference>
<evidence type="ECO:0000313" key="16">
    <source>
        <dbReference type="Proteomes" id="UP000551443"/>
    </source>
</evidence>
<dbReference type="InterPro" id="IPR004152">
    <property type="entry name" value="GAT_dom"/>
</dbReference>
<proteinExistence type="inferred from homology"/>
<dbReference type="Proteomes" id="UP000551443">
    <property type="component" value="Unassembled WGS sequence"/>
</dbReference>
<evidence type="ECO:0000256" key="3">
    <source>
        <dbReference type="ARBA" id="ARBA00008099"/>
    </source>
</evidence>
<dbReference type="GO" id="GO:0006893">
    <property type="term" value="P:Golgi to plasma membrane transport"/>
    <property type="evidence" value="ECO:0007669"/>
    <property type="project" value="TreeGrafter"/>
</dbReference>
<dbReference type="InterPro" id="IPR008942">
    <property type="entry name" value="ENTH_VHS"/>
</dbReference>
<keyword evidence="5" id="KW-0597">Phosphoprotein</keyword>
<dbReference type="InterPro" id="IPR002014">
    <property type="entry name" value="VHS_dom"/>
</dbReference>
<comment type="similarity">
    <text evidence="3">Belongs to the GGA protein family.</text>
</comment>
<dbReference type="PANTHER" id="PTHR45905:SF4">
    <property type="entry name" value="ADP-RIBOSYLATION FACTOR-BINDING PROTEIN GGA1"/>
    <property type="match status" value="1"/>
</dbReference>
<dbReference type="CDD" id="cd14239">
    <property type="entry name" value="GAT_GGA1_GGA2"/>
    <property type="match status" value="1"/>
</dbReference>
<feature type="domain" description="GAT" evidence="14">
    <location>
        <begin position="157"/>
        <end position="284"/>
    </location>
</feature>
<sequence>DKATNPLNKDLDWDGINAFCEQLNKELEGPPLATRLLAHKIQSPQEWEAIQALTVLESCMKSCGKRFHDEVGKFRFLNELIKVVSPKYLGSRTPEKVKAKILELMYSWTLGLPHEVKISEAYQMLKKQGIVKCDPKLPDDAPFPPPPPRPKNIIFDDEEKSKTLARLLKSSHPEDLRAANKLIKEMVQEDQKRMEKISKRVNAIEEVNNNVKLLTEMVTNYSKGETTESNEDLMKELYQRCERMRPMLFRLASDTEDNDEALAEILQANDNLTQVINLYKQLVRGEEINGETVAGPLRGSTSALLDLSGLELPATCPSYPALPTLSGGSAVPVPDQAGSVSLLDDELMSLGLNDPAPHPAQASDTSGWNSFQSSDSSELGITPITATPPVKADAGASSPKPSPSSSGLDDLDLLGKTLLQQSLPPESQQVRWEKQQPPPRLTLRDLQNRSSSGTTAQNPSAPPVIQRSTAVPPRPPATVLPQEISLANITVPLESIKPSSILPVTVYDQHGFRVLFHFAKDALPERPDVLVVVISMLSTAPQPIRNIVFQSAVPKVMKVKLQPPSGTELPAFNPIVHPSAITQVLLLANPQKEKVRLRYKLTFTMGEQTYNEIGDVDQFPPPESWGNL</sequence>
<dbReference type="PROSITE" id="PS50909">
    <property type="entry name" value="GAT"/>
    <property type="match status" value="1"/>
</dbReference>
<evidence type="ECO:0000256" key="2">
    <source>
        <dbReference type="ARBA" id="ARBA00004220"/>
    </source>
</evidence>
<dbReference type="GO" id="GO:0006886">
    <property type="term" value="P:intracellular protein transport"/>
    <property type="evidence" value="ECO:0007669"/>
    <property type="project" value="InterPro"/>
</dbReference>
<dbReference type="FunFam" id="1.25.40.90:FF:000011">
    <property type="entry name" value="ADP-ribosylation factor-binding protein GGA3 isoform X1"/>
    <property type="match status" value="1"/>
</dbReference>
<evidence type="ECO:0000256" key="1">
    <source>
        <dbReference type="ARBA" id="ARBA00004150"/>
    </source>
</evidence>
<dbReference type="SUPFAM" id="SSF49348">
    <property type="entry name" value="Clathrin adaptor appendage domain"/>
    <property type="match status" value="1"/>
</dbReference>
<feature type="compositionally biased region" description="Polar residues" evidence="11">
    <location>
        <begin position="362"/>
        <end position="379"/>
    </location>
</feature>
<feature type="compositionally biased region" description="Polar residues" evidence="11">
    <location>
        <begin position="448"/>
        <end position="459"/>
    </location>
</feature>
<protein>
    <submittedName>
        <fullName evidence="15">GGA1 protein</fullName>
    </submittedName>
</protein>
<feature type="non-terminal residue" evidence="15">
    <location>
        <position position="1"/>
    </location>
</feature>
<evidence type="ECO:0000313" key="15">
    <source>
        <dbReference type="EMBL" id="NXU82428.1"/>
    </source>
</evidence>
<dbReference type="FunFam" id="2.60.40.1230:FF:000001">
    <property type="entry name" value="ADP-ribosylation factor-binding protein GGA1 isoform 1"/>
    <property type="match status" value="1"/>
</dbReference>
<evidence type="ECO:0000256" key="4">
    <source>
        <dbReference type="ARBA" id="ARBA00022448"/>
    </source>
</evidence>
<dbReference type="Pfam" id="PF02883">
    <property type="entry name" value="Alpha_adaptinC2"/>
    <property type="match status" value="1"/>
</dbReference>
<dbReference type="SUPFAM" id="SSF48464">
    <property type="entry name" value="ENTH/VHS domain"/>
    <property type="match status" value="1"/>
</dbReference>
<dbReference type="AlphaFoldDB" id="A0A7L3P031"/>
<dbReference type="InterPro" id="IPR027422">
    <property type="entry name" value="GGA1-3"/>
</dbReference>